<sequence length="135" mass="15672">MKTKVYLAGGMNESNWQKKVIETINSENFVFYNPREHELTNSAEYTFWDLFYVKQSDILFAYMQNDNPSGIGLTLEVGYARALDKSIILIDERSKNDEIFANRFKIVRESSTIVFDNLEEGINFLKKIKNGIINV</sequence>
<dbReference type="Pfam" id="PF15891">
    <property type="entry name" value="Nuc_deoxyri_tr2"/>
    <property type="match status" value="1"/>
</dbReference>
<evidence type="ECO:0000313" key="1">
    <source>
        <dbReference type="EMBL" id="RED27010.1"/>
    </source>
</evidence>
<proteinExistence type="predicted"/>
<gene>
    <name evidence="1" type="ORF">BD847_0941</name>
</gene>
<evidence type="ECO:0000313" key="2">
    <source>
        <dbReference type="Proteomes" id="UP000257004"/>
    </source>
</evidence>
<dbReference type="SUPFAM" id="SSF52309">
    <property type="entry name" value="N-(deoxy)ribosyltransferase-like"/>
    <property type="match status" value="1"/>
</dbReference>
<dbReference type="InterPro" id="IPR039470">
    <property type="entry name" value="Nuc_deoxyri_tr2"/>
</dbReference>
<keyword evidence="1" id="KW-0808">Transferase</keyword>
<comment type="caution">
    <text evidence="1">The sequence shown here is derived from an EMBL/GenBank/DDBJ whole genome shotgun (WGS) entry which is preliminary data.</text>
</comment>
<accession>A0A3D9G1D2</accession>
<reference evidence="1 2" key="1">
    <citation type="submission" date="2018-07" db="EMBL/GenBank/DDBJ databases">
        <title>Genomic Encyclopedia of Archaeal and Bacterial Type Strains, Phase II (KMG-II): from individual species to whole genera.</title>
        <authorList>
            <person name="Goeker M."/>
        </authorList>
    </citation>
    <scope>NUCLEOTIDE SEQUENCE [LARGE SCALE GENOMIC DNA]</scope>
    <source>
        <strain evidence="1 2">DSM 25795</strain>
    </source>
</reference>
<dbReference type="GO" id="GO:0016740">
    <property type="term" value="F:transferase activity"/>
    <property type="evidence" value="ECO:0007669"/>
    <property type="project" value="UniProtKB-KW"/>
</dbReference>
<dbReference type="EMBL" id="QRDQ01000007">
    <property type="protein sequence ID" value="RED27010.1"/>
    <property type="molecule type" value="Genomic_DNA"/>
</dbReference>
<dbReference type="AlphaFoldDB" id="A0A3D9G1D2"/>
<name>A0A3D9G1D2_9FLAO</name>
<dbReference type="RefSeq" id="WP_167443819.1">
    <property type="nucleotide sequence ID" value="NZ_QRDQ01000007.1"/>
</dbReference>
<dbReference type="Gene3D" id="3.40.50.450">
    <property type="match status" value="1"/>
</dbReference>
<protein>
    <submittedName>
        <fullName evidence="1">Nucleoside 2-deoxyribosyltransferase-like protein</fullName>
    </submittedName>
</protein>
<organism evidence="1 2">
    <name type="scientific">Flavobacterium cutihirudinis</name>
    <dbReference type="NCBI Taxonomy" id="1265740"/>
    <lineage>
        <taxon>Bacteria</taxon>
        <taxon>Pseudomonadati</taxon>
        <taxon>Bacteroidota</taxon>
        <taxon>Flavobacteriia</taxon>
        <taxon>Flavobacteriales</taxon>
        <taxon>Flavobacteriaceae</taxon>
        <taxon>Flavobacterium</taxon>
    </lineage>
</organism>
<keyword evidence="2" id="KW-1185">Reference proteome</keyword>
<dbReference type="Proteomes" id="UP000257004">
    <property type="component" value="Unassembled WGS sequence"/>
</dbReference>